<sequence length="84" mass="9174">MQQGTRKLPVRRPKPKGRAKVQPGVLSLVKGAPEMSGRPGIFLDFTGHEDVLERLHEVSEDVNHDVVCILSAVLDGKMAFLGGR</sequence>
<name>A0A831UBP1_GEOME</name>
<dbReference type="EMBL" id="DSOV01000016">
    <property type="protein sequence ID" value="HEN41640.1"/>
    <property type="molecule type" value="Genomic_DNA"/>
</dbReference>
<gene>
    <name evidence="2" type="ORF">ENQ87_04560</name>
</gene>
<protein>
    <submittedName>
        <fullName evidence="2">Uncharacterized protein</fullName>
    </submittedName>
</protein>
<accession>A0A831UBP1</accession>
<proteinExistence type="predicted"/>
<feature type="region of interest" description="Disordered" evidence="1">
    <location>
        <begin position="1"/>
        <end position="21"/>
    </location>
</feature>
<comment type="caution">
    <text evidence="2">The sequence shown here is derived from an EMBL/GenBank/DDBJ whole genome shotgun (WGS) entry which is preliminary data.</text>
</comment>
<evidence type="ECO:0000256" key="1">
    <source>
        <dbReference type="SAM" id="MobiDB-lite"/>
    </source>
</evidence>
<evidence type="ECO:0000313" key="2">
    <source>
        <dbReference type="EMBL" id="HEN41640.1"/>
    </source>
</evidence>
<organism evidence="2">
    <name type="scientific">Geobacter metallireducens</name>
    <dbReference type="NCBI Taxonomy" id="28232"/>
    <lineage>
        <taxon>Bacteria</taxon>
        <taxon>Pseudomonadati</taxon>
        <taxon>Thermodesulfobacteriota</taxon>
        <taxon>Desulfuromonadia</taxon>
        <taxon>Geobacterales</taxon>
        <taxon>Geobacteraceae</taxon>
        <taxon>Geobacter</taxon>
    </lineage>
</organism>
<reference evidence="2" key="1">
    <citation type="journal article" date="2020" name="mSystems">
        <title>Genome- and Community-Level Interaction Insights into Carbon Utilization and Element Cycling Functions of Hydrothermarchaeota in Hydrothermal Sediment.</title>
        <authorList>
            <person name="Zhou Z."/>
            <person name="Liu Y."/>
            <person name="Xu W."/>
            <person name="Pan J."/>
            <person name="Luo Z.H."/>
            <person name="Li M."/>
        </authorList>
    </citation>
    <scope>NUCLEOTIDE SEQUENCE [LARGE SCALE GENOMIC DNA]</scope>
    <source>
        <strain evidence="2">SpSt-349</strain>
    </source>
</reference>
<dbReference type="AlphaFoldDB" id="A0A831UBP1"/>
<feature type="compositionally biased region" description="Basic residues" evidence="1">
    <location>
        <begin position="8"/>
        <end position="19"/>
    </location>
</feature>